<evidence type="ECO:0000313" key="2">
    <source>
        <dbReference type="Proteomes" id="UP000546584"/>
    </source>
</evidence>
<sequence length="1526" mass="170512">MPAMTTPTPLRPTPESLLTQLCLGPSFRETASVQLRYSLHTLYPALALDPDIVLVCTPAWRVVGDQVQPLEPRYQTLTDILAHQAVSGLPTLYIEGVHFLTQQPLSDPPLHLPVRIGEIAQMLNVLAPVMLCAFQEQQLNYWNRMIEGQPQWRTLSSSLQAVWNVDTVEGWDSDDCAMARGLFNAPDQSNRQATDTYASKAYLIDICQVEGNTLTALNLMPMAVLIGTHQSNSRILSHSLVHGYQKFATLENLGNALGTLMVRTQLQWRLYRPDGNFFDQLACALIGIQIEAIAAIDFPTLRQVDANPEPLGAPPAVQSLVARQDPDLDWYQARLPNWLANALTSDLNLYARHLKDLAALHSQNQGKSYQDDIPPLRDYALTQLKARMTADHPDAAQLNLNDLEMRVDSQVVWGLFTVPGQVETTTFRLADLALQNLIALPLGNKTLRLHNATKAPAWLTVAYVERLISQADIGNRYPALVKAKLLDDSLESARRQQLYRQHLQVQLPLLALQCKIHQEAGIDELGYRYVAALMETDVAKRQVQGQKIVLRPLAFAPQRRAGNTVDEVANMFVIGPQDPSAGPCLLYRPLFDQPLSQYPSPANLLYTLTQDRNLRDSVLAWLPESVRSDYVNYVFPGALPSPWAVLRFLVEPTKLWAMSGPMALGTQVLPGDLFESLFRANAKTLVELADRQSVSNTEARWATFKRAGWLLLNAALPFLGRTAGTAAWIWQLMDQVQALADAQQRGKSEDQWQAFTELLLNLGMAITLHATGRSHPASRRLPGYQAEKAPLAPAKPKTSVIQQQPNIATTELPAGHPQSLHVLGAVTRTPSGLAHLLDRFKVSKPEGLGQASAQVDAHQHLYPLGTKWYAPVGERWFEVQLDENANVLIVDPSQPAHTGPLLIHNLKGEWFIDTRLHLRGGGPKIMTKKAQDQATVKAAEVRAKLALFESGKHAAQRQLELARQAMNNAPGTSADARRQTYLEKLDTQRSAYDAALQNLQTLSIFTNMPDYQPRALGYLKAQLDLNQAGISEVQTQFSPKLKTVLDQVERQIEAPGERHIEDARQMSELIQDMITRIDYTTSRFDQLKGLAREGLQLIQETRRLLPSYTSDHLKALQVMLARNLCVSKTTLGTDPQAWTAIDQIIDKAAIAVRTLSDTLSERSESRLDERIETLSSLIDQFKHVDERLEDFPGEFPDSAQDTPIQQLRQQLSELSQRALSNLTLLHAERDMLRNRPAPPPTPPRPRKKFIKTRFDGVLVGEPRLTELGLETHLVDIKSPLTDTVMATFHEKLPGLWFRHIEAPATPPPAPDLATSLRDGQALIDGLPTFNQRAAVQMGKPARTIEGIEQMLHQHAMHLEQADRDIEHALTLINATESDTTSAAALGKQLSQAAEALYQKAAQHRLQLTKQRPPTLDGVEWLKNRNEITIKKTINRRRLKAPSPDYLDEYTITERSTRKILWYAHFHYSAAWTPAKAFISARLKTPDEFRRGSAADTTEGLSEHQLAAFYRSEFSLDQATRVFFAIG</sequence>
<protein>
    <submittedName>
        <fullName evidence="1">Uncharacterized protein</fullName>
    </submittedName>
</protein>
<proteinExistence type="predicted"/>
<gene>
    <name evidence="1" type="ORF">HX826_00670</name>
</gene>
<comment type="caution">
    <text evidence="1">The sequence shown here is derived from an EMBL/GenBank/DDBJ whole genome shotgun (WGS) entry which is preliminary data.</text>
</comment>
<evidence type="ECO:0000313" key="1">
    <source>
        <dbReference type="EMBL" id="NWD40356.1"/>
    </source>
</evidence>
<accession>A0AAJ3GZC0</accession>
<dbReference type="EMBL" id="JACAQR010000001">
    <property type="protein sequence ID" value="NWD40356.1"/>
    <property type="molecule type" value="Genomic_DNA"/>
</dbReference>
<dbReference type="Proteomes" id="UP000546584">
    <property type="component" value="Unassembled WGS sequence"/>
</dbReference>
<reference evidence="1 2" key="1">
    <citation type="submission" date="2020-04" db="EMBL/GenBank/DDBJ databases">
        <title>Molecular characterization of pseudomonads from Agaricus bisporus reveal novel blotch 2 pathogens in Western Europe.</title>
        <authorList>
            <person name="Taparia T."/>
            <person name="Krijger M."/>
            <person name="Haynes E."/>
            <person name="Elpinstone J.G."/>
            <person name="Noble R."/>
            <person name="Van Der Wolf J."/>
        </authorList>
    </citation>
    <scope>NUCLEOTIDE SEQUENCE [LARGE SCALE GENOMIC DNA]</scope>
    <source>
        <strain evidence="1 2">IPO3753</strain>
    </source>
</reference>
<name>A0AAJ3GZC0_9PSED</name>
<organism evidence="1 2">
    <name type="scientific">Pseudomonas yamanorum</name>
    <dbReference type="NCBI Taxonomy" id="515393"/>
    <lineage>
        <taxon>Bacteria</taxon>
        <taxon>Pseudomonadati</taxon>
        <taxon>Pseudomonadota</taxon>
        <taxon>Gammaproteobacteria</taxon>
        <taxon>Pseudomonadales</taxon>
        <taxon>Pseudomonadaceae</taxon>
        <taxon>Pseudomonas</taxon>
    </lineage>
</organism>